<dbReference type="Proteomes" id="UP001497482">
    <property type="component" value="Chromosome 19"/>
</dbReference>
<feature type="transmembrane region" description="Helical" evidence="1">
    <location>
        <begin position="47"/>
        <end position="65"/>
    </location>
</feature>
<evidence type="ECO:0008006" key="4">
    <source>
        <dbReference type="Google" id="ProtNLM"/>
    </source>
</evidence>
<name>A0AAV2KP21_KNICA</name>
<evidence type="ECO:0000313" key="3">
    <source>
        <dbReference type="Proteomes" id="UP001497482"/>
    </source>
</evidence>
<reference evidence="2 3" key="1">
    <citation type="submission" date="2024-04" db="EMBL/GenBank/DDBJ databases">
        <authorList>
            <person name="Waldvogel A.-M."/>
            <person name="Schoenle A."/>
        </authorList>
    </citation>
    <scope>NUCLEOTIDE SEQUENCE [LARGE SCALE GENOMIC DNA]</scope>
</reference>
<organism evidence="2 3">
    <name type="scientific">Knipowitschia caucasica</name>
    <name type="common">Caucasian dwarf goby</name>
    <name type="synonym">Pomatoschistus caucasicus</name>
    <dbReference type="NCBI Taxonomy" id="637954"/>
    <lineage>
        <taxon>Eukaryota</taxon>
        <taxon>Metazoa</taxon>
        <taxon>Chordata</taxon>
        <taxon>Craniata</taxon>
        <taxon>Vertebrata</taxon>
        <taxon>Euteleostomi</taxon>
        <taxon>Actinopterygii</taxon>
        <taxon>Neopterygii</taxon>
        <taxon>Teleostei</taxon>
        <taxon>Neoteleostei</taxon>
        <taxon>Acanthomorphata</taxon>
        <taxon>Gobiaria</taxon>
        <taxon>Gobiiformes</taxon>
        <taxon>Gobioidei</taxon>
        <taxon>Gobiidae</taxon>
        <taxon>Gobiinae</taxon>
        <taxon>Knipowitschia</taxon>
    </lineage>
</organism>
<gene>
    <name evidence="2" type="ORF">KC01_LOCUS19844</name>
</gene>
<sequence length="104" mass="11125">MSLSPPLWLVLLSSGWFSSPLVGSPLLVGSPRLWLVLLSSGWFSSPLVGSPLLWLVLLSWLALLASGRRSSGRCSSAEVESRVDPEVLTSHGLCSGCRSFSVLE</sequence>
<keyword evidence="1" id="KW-0472">Membrane</keyword>
<accession>A0AAV2KP21</accession>
<protein>
    <recommendedName>
        <fullName evidence="4">Secreted protein</fullName>
    </recommendedName>
</protein>
<evidence type="ECO:0000313" key="2">
    <source>
        <dbReference type="EMBL" id="CAL1590318.1"/>
    </source>
</evidence>
<dbReference type="AlphaFoldDB" id="A0AAV2KP21"/>
<keyword evidence="1" id="KW-1133">Transmembrane helix</keyword>
<proteinExistence type="predicted"/>
<evidence type="ECO:0000256" key="1">
    <source>
        <dbReference type="SAM" id="Phobius"/>
    </source>
</evidence>
<dbReference type="EMBL" id="OZ035841">
    <property type="protein sequence ID" value="CAL1590318.1"/>
    <property type="molecule type" value="Genomic_DNA"/>
</dbReference>
<keyword evidence="1" id="KW-0812">Transmembrane</keyword>
<keyword evidence="3" id="KW-1185">Reference proteome</keyword>